<dbReference type="KEGG" id="blin:BLSMQ_1218"/>
<reference evidence="2" key="1">
    <citation type="submission" date="2016-09" db="EMBL/GenBank/DDBJ databases">
        <title>Complete Genome Sequence of Brevibacterium linens SMQ-1335.</title>
        <authorList>
            <person name="de Melo A.G."/>
            <person name="Labrie S.J."/>
            <person name="Dumaresq J."/>
            <person name="Roberts R.J."/>
            <person name="Tremblay D.M."/>
            <person name="Moineau S."/>
        </authorList>
    </citation>
    <scope>NUCLEOTIDE SEQUENCE [LARGE SCALE GENOMIC DNA]</scope>
    <source>
        <strain evidence="2">SMQ-1335</strain>
    </source>
</reference>
<protein>
    <submittedName>
        <fullName evidence="1">Uncharacterized protein</fullName>
    </submittedName>
</protein>
<dbReference type="PATRIC" id="fig|1703.10.peg.1253"/>
<accession>A0A1D7W2N4</accession>
<name>A0A1D7W2N4_BREAU</name>
<dbReference type="EMBL" id="CP017150">
    <property type="protein sequence ID" value="AOP52928.1"/>
    <property type="molecule type" value="Genomic_DNA"/>
</dbReference>
<dbReference type="Proteomes" id="UP000094793">
    <property type="component" value="Chromosome"/>
</dbReference>
<evidence type="ECO:0000313" key="1">
    <source>
        <dbReference type="EMBL" id="AOP52928.1"/>
    </source>
</evidence>
<dbReference type="AlphaFoldDB" id="A0A1D7W2N4"/>
<proteinExistence type="predicted"/>
<gene>
    <name evidence="1" type="ORF">BLSMQ_1218</name>
</gene>
<evidence type="ECO:0000313" key="2">
    <source>
        <dbReference type="Proteomes" id="UP000094793"/>
    </source>
</evidence>
<organism evidence="1 2">
    <name type="scientific">Brevibacterium aurantiacum</name>
    <dbReference type="NCBI Taxonomy" id="273384"/>
    <lineage>
        <taxon>Bacteria</taxon>
        <taxon>Bacillati</taxon>
        <taxon>Actinomycetota</taxon>
        <taxon>Actinomycetes</taxon>
        <taxon>Micrococcales</taxon>
        <taxon>Brevibacteriaceae</taxon>
        <taxon>Brevibacterium</taxon>
    </lineage>
</organism>
<sequence>MVPAVLFEIIVPLVPFEIIGPVVLFWPAGLGWAAASDRAAESAGF</sequence>